<keyword evidence="2" id="KW-0808">Transferase</keyword>
<keyword evidence="6" id="KW-1185">Reference proteome</keyword>
<dbReference type="Pfam" id="PF00294">
    <property type="entry name" value="PfkB"/>
    <property type="match status" value="1"/>
</dbReference>
<dbReference type="SUPFAM" id="SSF53613">
    <property type="entry name" value="Ribokinase-like"/>
    <property type="match status" value="1"/>
</dbReference>
<dbReference type="EMBL" id="BIFS01000001">
    <property type="protein sequence ID" value="GCE19770.1"/>
    <property type="molecule type" value="Genomic_DNA"/>
</dbReference>
<sequence>MDENENENENEIEYMSEAREDVVLDLQPFAETRRSEEVEAVVAGHICLDMMPTLVGDTVTFAPGRLIEAAKAILSTGGPVSNTGLALHKLGVRTRLMGKVGDDVFGQATLQIIESFGPHLNASMVVAPGEASSYSVIISPPKSDRVIIHAPNCNDTFGAEDIDYDLLEMVGLFHFGYVSLMARMYQNEGEELVEVFRRARACGVTTSLDFLLPDLVSVASRTDGQLILQRVLPFVDVFLPSVEELLLILRRPLFEKLSGKAGSTGLLNLITPEVISEMGSSY</sequence>
<name>A0A402AL84_9CHLR</name>
<evidence type="ECO:0000256" key="3">
    <source>
        <dbReference type="ARBA" id="ARBA00022777"/>
    </source>
</evidence>
<dbReference type="InterPro" id="IPR029056">
    <property type="entry name" value="Ribokinase-like"/>
</dbReference>
<comment type="caution">
    <text evidence="5">The sequence shown here is derived from an EMBL/GenBank/DDBJ whole genome shotgun (WGS) entry which is preliminary data.</text>
</comment>
<evidence type="ECO:0000256" key="2">
    <source>
        <dbReference type="ARBA" id="ARBA00022679"/>
    </source>
</evidence>
<dbReference type="Gene3D" id="3.40.1190.20">
    <property type="match status" value="1"/>
</dbReference>
<reference evidence="6" key="1">
    <citation type="submission" date="2018-12" db="EMBL/GenBank/DDBJ databases">
        <title>Tengunoibacter tsumagoiensis gen. nov., sp. nov., Dictyobacter kobayashii sp. nov., D. alpinus sp. nov., and D. joshuensis sp. nov. and description of Dictyobacteraceae fam. nov. within the order Ktedonobacterales isolated from Tengu-no-mugimeshi.</title>
        <authorList>
            <person name="Wang C.M."/>
            <person name="Zheng Y."/>
            <person name="Sakai Y."/>
            <person name="Toyoda A."/>
            <person name="Minakuchi Y."/>
            <person name="Abe K."/>
            <person name="Yokota A."/>
            <person name="Yabe S."/>
        </authorList>
    </citation>
    <scope>NUCLEOTIDE SEQUENCE [LARGE SCALE GENOMIC DNA]</scope>
    <source>
        <strain evidence="6">Uno11</strain>
    </source>
</reference>
<dbReference type="PANTHER" id="PTHR43085:SF57">
    <property type="entry name" value="CARBOHYDRATE KINASE PFKB DOMAIN-CONTAINING PROTEIN"/>
    <property type="match status" value="1"/>
</dbReference>
<accession>A0A402AL84</accession>
<dbReference type="RefSeq" id="WP_126551588.1">
    <property type="nucleotide sequence ID" value="NZ_BIFS01000001.1"/>
</dbReference>
<protein>
    <recommendedName>
        <fullName evidence="4">Carbohydrate kinase PfkB domain-containing protein</fullName>
    </recommendedName>
</protein>
<dbReference type="InterPro" id="IPR050306">
    <property type="entry name" value="PfkB_Carbo_kinase"/>
</dbReference>
<keyword evidence="3" id="KW-0418">Kinase</keyword>
<gene>
    <name evidence="5" type="ORF">KDK_35700</name>
</gene>
<comment type="similarity">
    <text evidence="1">Belongs to the carbohydrate kinase PfkB family.</text>
</comment>
<evidence type="ECO:0000313" key="6">
    <source>
        <dbReference type="Proteomes" id="UP000287188"/>
    </source>
</evidence>
<feature type="domain" description="Carbohydrate kinase PfkB" evidence="4">
    <location>
        <begin position="52"/>
        <end position="253"/>
    </location>
</feature>
<organism evidence="5 6">
    <name type="scientific">Dictyobacter kobayashii</name>
    <dbReference type="NCBI Taxonomy" id="2014872"/>
    <lineage>
        <taxon>Bacteria</taxon>
        <taxon>Bacillati</taxon>
        <taxon>Chloroflexota</taxon>
        <taxon>Ktedonobacteria</taxon>
        <taxon>Ktedonobacterales</taxon>
        <taxon>Dictyobacteraceae</taxon>
        <taxon>Dictyobacter</taxon>
    </lineage>
</organism>
<dbReference type="Proteomes" id="UP000287188">
    <property type="component" value="Unassembled WGS sequence"/>
</dbReference>
<dbReference type="GO" id="GO:0016301">
    <property type="term" value="F:kinase activity"/>
    <property type="evidence" value="ECO:0007669"/>
    <property type="project" value="UniProtKB-KW"/>
</dbReference>
<proteinExistence type="inferred from homology"/>
<evidence type="ECO:0000259" key="4">
    <source>
        <dbReference type="Pfam" id="PF00294"/>
    </source>
</evidence>
<dbReference type="PANTHER" id="PTHR43085">
    <property type="entry name" value="HEXOKINASE FAMILY MEMBER"/>
    <property type="match status" value="1"/>
</dbReference>
<evidence type="ECO:0000313" key="5">
    <source>
        <dbReference type="EMBL" id="GCE19770.1"/>
    </source>
</evidence>
<dbReference type="OrthoDB" id="9813569at2"/>
<evidence type="ECO:0000256" key="1">
    <source>
        <dbReference type="ARBA" id="ARBA00010688"/>
    </source>
</evidence>
<dbReference type="AlphaFoldDB" id="A0A402AL84"/>
<dbReference type="InterPro" id="IPR011611">
    <property type="entry name" value="PfkB_dom"/>
</dbReference>